<dbReference type="AlphaFoldDB" id="A0A517E0Q0"/>
<evidence type="ECO:0000313" key="4">
    <source>
        <dbReference type="Proteomes" id="UP000320776"/>
    </source>
</evidence>
<dbReference type="Gene3D" id="3.30.1660.40">
    <property type="entry name" value="FlgT, N-terminal domain"/>
    <property type="match status" value="1"/>
</dbReference>
<protein>
    <recommendedName>
        <fullName evidence="2">Lipoprotein LPP20-like domain-containing protein</fullName>
    </recommendedName>
</protein>
<dbReference type="KEGG" id="sted:SPTER_46590"/>
<dbReference type="OrthoDB" id="9813452at2"/>
<evidence type="ECO:0000313" key="3">
    <source>
        <dbReference type="EMBL" id="QDR83181.1"/>
    </source>
</evidence>
<keyword evidence="1" id="KW-0732">Signal</keyword>
<keyword evidence="4" id="KW-1185">Reference proteome</keyword>
<reference evidence="3 4" key="1">
    <citation type="submission" date="2019-02" db="EMBL/GenBank/DDBJ databases">
        <title>Closed genome of Sporomusa termitida DSM 4440.</title>
        <authorList>
            <person name="Poehlein A."/>
            <person name="Daniel R."/>
        </authorList>
    </citation>
    <scope>NUCLEOTIDE SEQUENCE [LARGE SCALE GENOMIC DNA]</scope>
    <source>
        <strain evidence="3 4">DSM 4440</strain>
    </source>
</reference>
<name>A0A517E0Q0_9FIRM</name>
<feature type="domain" description="Lipoprotein LPP20-like" evidence="2">
    <location>
        <begin position="69"/>
        <end position="140"/>
    </location>
</feature>
<dbReference type="InterPro" id="IPR038180">
    <property type="entry name" value="FlgT_N_sf"/>
</dbReference>
<gene>
    <name evidence="3" type="ORF">SPTER_46590</name>
</gene>
<accession>A0A517E0Q0</accession>
<evidence type="ECO:0000259" key="2">
    <source>
        <dbReference type="Pfam" id="PF02169"/>
    </source>
</evidence>
<sequence length="295" mass="31177">MFKRTLICFTICALLIAGLPLAAGAATVNTNVNVSVSAVDQVGANGSINWDEGFVEATGTGVPSSIAKSPAQARLMARRAAIVDAQRNLLESIEGVKITAETTVKNFETTNDTVRTQVTGIVKGSKIVNEQQVFDGTYQVTLRVNLYGHGSLAEVIVDATAPVTPAPLPSPSPSSPPVALPVYTGLVVDVSGLPLERAMSPVIFDDTGRAVYGHTNIIPEYAISQGMVDYMCTTEDIRAVELGQSRAGTTPIMVKAIGLRDHNVNIIISQADADRILAANAQSNFLPRAMVCVRQ</sequence>
<dbReference type="Proteomes" id="UP000320776">
    <property type="component" value="Chromosome"/>
</dbReference>
<feature type="signal peptide" evidence="1">
    <location>
        <begin position="1"/>
        <end position="25"/>
    </location>
</feature>
<evidence type="ECO:0000256" key="1">
    <source>
        <dbReference type="SAM" id="SignalP"/>
    </source>
</evidence>
<dbReference type="InterPro" id="IPR024952">
    <property type="entry name" value="LPP20-like_dom"/>
</dbReference>
<dbReference type="RefSeq" id="WP_144352491.1">
    <property type="nucleotide sequence ID" value="NZ_CP036259.1"/>
</dbReference>
<proteinExistence type="predicted"/>
<dbReference type="EMBL" id="CP036259">
    <property type="protein sequence ID" value="QDR83181.1"/>
    <property type="molecule type" value="Genomic_DNA"/>
</dbReference>
<dbReference type="Pfam" id="PF02169">
    <property type="entry name" value="LPP20"/>
    <property type="match status" value="1"/>
</dbReference>
<feature type="chain" id="PRO_5022016820" description="Lipoprotein LPP20-like domain-containing protein" evidence="1">
    <location>
        <begin position="26"/>
        <end position="295"/>
    </location>
</feature>
<organism evidence="3 4">
    <name type="scientific">Sporomusa termitida</name>
    <dbReference type="NCBI Taxonomy" id="2377"/>
    <lineage>
        <taxon>Bacteria</taxon>
        <taxon>Bacillati</taxon>
        <taxon>Bacillota</taxon>
        <taxon>Negativicutes</taxon>
        <taxon>Selenomonadales</taxon>
        <taxon>Sporomusaceae</taxon>
        <taxon>Sporomusa</taxon>
    </lineage>
</organism>